<dbReference type="PATRIC" id="fig|411473.3.peg.977"/>
<comment type="caution">
    <text evidence="2">The sequence shown here is derived from an EMBL/GenBank/DDBJ whole genome shotgun (WGS) entry which is preliminary data.</text>
</comment>
<feature type="domain" description="Dockerin" evidence="1">
    <location>
        <begin position="847"/>
        <end position="906"/>
    </location>
</feature>
<dbReference type="Proteomes" id="UP000016662">
    <property type="component" value="Unassembled WGS sequence"/>
</dbReference>
<dbReference type="GO" id="GO:0000272">
    <property type="term" value="P:polysaccharide catabolic process"/>
    <property type="evidence" value="ECO:0007669"/>
    <property type="project" value="InterPro"/>
</dbReference>
<dbReference type="CDD" id="cd14256">
    <property type="entry name" value="Dockerin_I"/>
    <property type="match status" value="1"/>
</dbReference>
<evidence type="ECO:0000313" key="3">
    <source>
        <dbReference type="Proteomes" id="UP000016662"/>
    </source>
</evidence>
<feature type="non-terminal residue" evidence="2">
    <location>
        <position position="1"/>
    </location>
</feature>
<sequence length="906" mass="100075">RQTLFVRYCLKIGGKLMKKKFMKRVISILLSVAILCCAAGAEGLLISAENRYDITLTITYPRSGEAPEIPSDFESLSSLDLTYLGCEWKTADDTEQWDDGTEFIEWMYTFVNSRNYNSLNTFEDGIMYHQRTYFKIANVSVSGEDEAAVTLVDSATNQQFNSSEVYLINGEELISELGGAVALPSGITANDSLMYIDTGALIGSPWGHMHTESSEYTFDDQNHWKVCPECGIKLVDTVCNHSSSYGILERWTSTQSATETREGIWQKTCSSCMYAYDTVTSPAVSEQTIVSSYEELQAALAKGGKQWITLKKKSSENTWIYQEDMESDDMLVLDDPDADITIDLNHCSVIRDTGRYDNALFDIRQGKLRIFSTQLTGIPANDWNMQFRSAAYTSCLFRVGKNGALHLTNISGATPYQGMAYGQPMIISEGNLQIDGGHYRNMIDTFSPDKETRGAAILIDGGTAVINGGKYEGTACGVAVRNDAQLTVNHGYIGSSDTGLYIGGSANAVINDGEFDRYETTSSSSKSQNCAVMMESSGDLTIHNGNFYGAKQGLFLKSAGQVTIWNGSFKSRNPREAQQAAMVISDMENMNVTVYNGTFSGTTGIRSNVKFSLKDILPDKNGNGMKAMDNGVGIDLNTEAFIFGENRLTIEKSVPIITKQPQDVTLISGNDARFSVEAIGAVRYEWEIFDVEDETQQPYSRETVLAHCSGVNSFEESTFQIYGVSSWFMNKAVHVWIKGKDGSVTSHTAYFNIIVKPPAEVSQLKNVIVAPGGTTFFTFETLYADEFRWYFTNYEWDQIDNEELLEYKCDGRTLTLYNVSEFWDGETVYCDALNELGSITSDKAVITVGVAGDVNTDGKLTAADLVMLQKWLIQSGSINNGRLGDLDGNGILNGIDLTMLRSLLIR</sequence>
<name>U2KWH3_9FIRM</name>
<dbReference type="InterPro" id="IPR018247">
    <property type="entry name" value="EF_Hand_1_Ca_BS"/>
</dbReference>
<dbReference type="SUPFAM" id="SSF63446">
    <property type="entry name" value="Type I dockerin domain"/>
    <property type="match status" value="1"/>
</dbReference>
<evidence type="ECO:0000259" key="1">
    <source>
        <dbReference type="PROSITE" id="PS51766"/>
    </source>
</evidence>
<dbReference type="SUPFAM" id="SSF51126">
    <property type="entry name" value="Pectin lyase-like"/>
    <property type="match status" value="1"/>
</dbReference>
<dbReference type="HOGENOM" id="CLU_323873_0_0_9"/>
<dbReference type="InterPro" id="IPR002105">
    <property type="entry name" value="Dockerin_1_rpt"/>
</dbReference>
<dbReference type="EMBL" id="AWVF01000147">
    <property type="protein sequence ID" value="ERJ96435.1"/>
    <property type="molecule type" value="Genomic_DNA"/>
</dbReference>
<dbReference type="InterPro" id="IPR036179">
    <property type="entry name" value="Ig-like_dom_sf"/>
</dbReference>
<dbReference type="PROSITE" id="PS51766">
    <property type="entry name" value="DOCKERIN"/>
    <property type="match status" value="1"/>
</dbReference>
<organism evidence="2 3">
    <name type="scientific">Ruminococcus callidus ATCC 27760</name>
    <dbReference type="NCBI Taxonomy" id="411473"/>
    <lineage>
        <taxon>Bacteria</taxon>
        <taxon>Bacillati</taxon>
        <taxon>Bacillota</taxon>
        <taxon>Clostridia</taxon>
        <taxon>Eubacteriales</taxon>
        <taxon>Oscillospiraceae</taxon>
        <taxon>Ruminococcus</taxon>
    </lineage>
</organism>
<dbReference type="PROSITE" id="PS00018">
    <property type="entry name" value="EF_HAND_1"/>
    <property type="match status" value="1"/>
</dbReference>
<keyword evidence="3" id="KW-1185">Reference proteome</keyword>
<dbReference type="InterPro" id="IPR036439">
    <property type="entry name" value="Dockerin_dom_sf"/>
</dbReference>
<dbReference type="InterPro" id="IPR016134">
    <property type="entry name" value="Dockerin_dom"/>
</dbReference>
<evidence type="ECO:0000313" key="2">
    <source>
        <dbReference type="EMBL" id="ERJ96435.1"/>
    </source>
</evidence>
<reference evidence="2 3" key="1">
    <citation type="submission" date="2013-07" db="EMBL/GenBank/DDBJ databases">
        <authorList>
            <person name="Weinstock G."/>
            <person name="Sodergren E."/>
            <person name="Wylie T."/>
            <person name="Fulton L."/>
            <person name="Fulton R."/>
            <person name="Fronick C."/>
            <person name="O'Laughlin M."/>
            <person name="Godfrey J."/>
            <person name="Miner T."/>
            <person name="Herter B."/>
            <person name="Appelbaum E."/>
            <person name="Cordes M."/>
            <person name="Lek S."/>
            <person name="Wollam A."/>
            <person name="Pepin K.H."/>
            <person name="Palsikar V.B."/>
            <person name="Mitreva M."/>
            <person name="Wilson R.K."/>
        </authorList>
    </citation>
    <scope>NUCLEOTIDE SEQUENCE [LARGE SCALE GENOMIC DNA]</scope>
    <source>
        <strain evidence="2 3">ATCC 27760</strain>
    </source>
</reference>
<dbReference type="STRING" id="411473.RUMCAL_01200"/>
<dbReference type="SUPFAM" id="SSF48726">
    <property type="entry name" value="Immunoglobulin"/>
    <property type="match status" value="1"/>
</dbReference>
<proteinExistence type="predicted"/>
<protein>
    <submittedName>
        <fullName evidence="2">Dockerin type I repeat-containing domain protein</fullName>
    </submittedName>
</protein>
<accession>U2KWH3</accession>
<dbReference type="InterPro" id="IPR011050">
    <property type="entry name" value="Pectin_lyase_fold/virulence"/>
</dbReference>
<dbReference type="Gene3D" id="1.10.1330.10">
    <property type="entry name" value="Dockerin domain"/>
    <property type="match status" value="1"/>
</dbReference>
<dbReference type="Pfam" id="PF00404">
    <property type="entry name" value="Dockerin_1"/>
    <property type="match status" value="1"/>
</dbReference>
<gene>
    <name evidence="2" type="ORF">RUMCAL_01200</name>
</gene>
<dbReference type="GO" id="GO:0004553">
    <property type="term" value="F:hydrolase activity, hydrolyzing O-glycosyl compounds"/>
    <property type="evidence" value="ECO:0007669"/>
    <property type="project" value="InterPro"/>
</dbReference>
<dbReference type="AlphaFoldDB" id="U2KWH3"/>